<gene>
    <name evidence="1" type="ORF">NCTC8849_03990</name>
</gene>
<name>A0A377WPU8_KLEPN</name>
<accession>A0A377WPU8</accession>
<reference evidence="1 2" key="1">
    <citation type="submission" date="2018-06" db="EMBL/GenBank/DDBJ databases">
        <authorList>
            <consortium name="Pathogen Informatics"/>
            <person name="Doyle S."/>
        </authorList>
    </citation>
    <scope>NUCLEOTIDE SEQUENCE [LARGE SCALE GENOMIC DNA]</scope>
    <source>
        <strain evidence="1 2">NCTC8849</strain>
    </source>
</reference>
<evidence type="ECO:0000313" key="1">
    <source>
        <dbReference type="EMBL" id="STT55381.1"/>
    </source>
</evidence>
<evidence type="ECO:0000313" key="2">
    <source>
        <dbReference type="Proteomes" id="UP000254799"/>
    </source>
</evidence>
<proteinExistence type="predicted"/>
<dbReference type="Proteomes" id="UP000254799">
    <property type="component" value="Unassembled WGS sequence"/>
</dbReference>
<dbReference type="AlphaFoldDB" id="A0A377WPU8"/>
<organism evidence="1 2">
    <name type="scientific">Klebsiella pneumoniae</name>
    <dbReference type="NCBI Taxonomy" id="573"/>
    <lineage>
        <taxon>Bacteria</taxon>
        <taxon>Pseudomonadati</taxon>
        <taxon>Pseudomonadota</taxon>
        <taxon>Gammaproteobacteria</taxon>
        <taxon>Enterobacterales</taxon>
        <taxon>Enterobacteriaceae</taxon>
        <taxon>Klebsiella/Raoultella group</taxon>
        <taxon>Klebsiella</taxon>
        <taxon>Klebsiella pneumoniae complex</taxon>
    </lineage>
</organism>
<sequence length="81" mass="9410">MLYREPHVSLPLLPFSFRDYVQALLVEQASEAYARDQAYWQRALPQLYGHQRCPYRAIWRNCLRSGSYVAVIGCQPTTGEC</sequence>
<protein>
    <submittedName>
        <fullName evidence="1">Iron aquisition yersiniabactin synthesis enzyme (Irp2)</fullName>
    </submittedName>
</protein>
<dbReference type="EMBL" id="UGLC01000002">
    <property type="protein sequence ID" value="STT55381.1"/>
    <property type="molecule type" value="Genomic_DNA"/>
</dbReference>